<proteinExistence type="predicted"/>
<gene>
    <name evidence="2" type="ORF">Lboz_1356</name>
</gene>
<reference evidence="2 3" key="1">
    <citation type="submission" date="2015-11" db="EMBL/GenBank/DDBJ databases">
        <title>Genomic analysis of 38 Legionella species identifies large and diverse effector repertoires.</title>
        <authorList>
            <person name="Burstein D."/>
            <person name="Amaro F."/>
            <person name="Zusman T."/>
            <person name="Lifshitz Z."/>
            <person name="Cohen O."/>
            <person name="Gilbert J.A."/>
            <person name="Pupko T."/>
            <person name="Shuman H.A."/>
            <person name="Segal G."/>
        </authorList>
    </citation>
    <scope>NUCLEOTIDE SEQUENCE [LARGE SCALE GENOMIC DNA]</scope>
    <source>
        <strain evidence="2 3">WIGA</strain>
    </source>
</reference>
<dbReference type="InterPro" id="IPR007825">
    <property type="entry name" value="Major_OMP_Legionella"/>
</dbReference>
<dbReference type="EMBL" id="LNXU01000015">
    <property type="protein sequence ID" value="KTC74443.1"/>
    <property type="molecule type" value="Genomic_DNA"/>
</dbReference>
<name>A0A0W0RTQ5_LEGBO</name>
<dbReference type="PATRIC" id="fig|447.4.peg.1447"/>
<dbReference type="AlphaFoldDB" id="A0A0W0RTQ5"/>
<dbReference type="Pfam" id="PF05150">
    <property type="entry name" value="Legionella_OMP"/>
    <property type="match status" value="1"/>
</dbReference>
<dbReference type="OrthoDB" id="5653740at2"/>
<protein>
    <submittedName>
        <fullName evidence="2">Outer membrane protein</fullName>
    </submittedName>
</protein>
<dbReference type="STRING" id="447.Lboz_1356"/>
<accession>A0A0W0RTQ5</accession>
<evidence type="ECO:0000256" key="1">
    <source>
        <dbReference type="SAM" id="SignalP"/>
    </source>
</evidence>
<comment type="caution">
    <text evidence="2">The sequence shown here is derived from an EMBL/GenBank/DDBJ whole genome shotgun (WGS) entry which is preliminary data.</text>
</comment>
<keyword evidence="1" id="KW-0732">Signal</keyword>
<feature type="signal peptide" evidence="1">
    <location>
        <begin position="1"/>
        <end position="19"/>
    </location>
</feature>
<keyword evidence="3" id="KW-1185">Reference proteome</keyword>
<sequence>MFKKATIAVLGLAASVATAGSMGPVCTPGNVTVPCATNLWDFGAQALYLRSIYGADKAFQPGTVPLNKELKNDWNWGYFLEGSYHFNTGNDITINWMHYSTSAGPTELFGFLTIPAVDVPEIPAPFEFINRNRIDQVNVVMGQHTDFSIRKKIRFYAGLQYANVQSTGKNYYVTSIIPSLASNPFSKFDNTDYKGIGPVAGINYAYYITDSLSVTANGGGSILYGTNRYHAGFVASPVHAIVEQVSFRKNGIVPSLEAKLGVNYAHATPIGLANIQAGYQVVNYFHVLEEQALPNLFGPVRAVDYGVYGPYFGLKLIGNA</sequence>
<evidence type="ECO:0000313" key="3">
    <source>
        <dbReference type="Proteomes" id="UP000054695"/>
    </source>
</evidence>
<feature type="chain" id="PRO_5006911268" evidence="1">
    <location>
        <begin position="20"/>
        <end position="320"/>
    </location>
</feature>
<dbReference type="Proteomes" id="UP000054695">
    <property type="component" value="Unassembled WGS sequence"/>
</dbReference>
<organism evidence="2 3">
    <name type="scientific">Legionella bozemanae</name>
    <name type="common">Fluoribacter bozemanae</name>
    <dbReference type="NCBI Taxonomy" id="447"/>
    <lineage>
        <taxon>Bacteria</taxon>
        <taxon>Pseudomonadati</taxon>
        <taxon>Pseudomonadota</taxon>
        <taxon>Gammaproteobacteria</taxon>
        <taxon>Legionellales</taxon>
        <taxon>Legionellaceae</taxon>
        <taxon>Legionella</taxon>
    </lineage>
</organism>
<dbReference type="RefSeq" id="WP_058459020.1">
    <property type="nucleotide sequence ID" value="NZ_CAAAIY010000016.1"/>
</dbReference>
<evidence type="ECO:0000313" key="2">
    <source>
        <dbReference type="EMBL" id="KTC74443.1"/>
    </source>
</evidence>